<evidence type="ECO:0000313" key="2">
    <source>
        <dbReference type="EMBL" id="KAL1024025.1"/>
    </source>
</evidence>
<keyword evidence="1" id="KW-1133">Transmembrane helix</keyword>
<feature type="transmembrane region" description="Helical" evidence="1">
    <location>
        <begin position="6"/>
        <end position="28"/>
    </location>
</feature>
<gene>
    <name evidence="2" type="ORF">UPYG_G00050440</name>
</gene>
<keyword evidence="3" id="KW-1185">Reference proteome</keyword>
<dbReference type="Proteomes" id="UP001557470">
    <property type="component" value="Unassembled WGS sequence"/>
</dbReference>
<reference evidence="2 3" key="1">
    <citation type="submission" date="2024-06" db="EMBL/GenBank/DDBJ databases">
        <authorList>
            <person name="Pan Q."/>
            <person name="Wen M."/>
            <person name="Jouanno E."/>
            <person name="Zahm M."/>
            <person name="Klopp C."/>
            <person name="Cabau C."/>
            <person name="Louis A."/>
            <person name="Berthelot C."/>
            <person name="Parey E."/>
            <person name="Roest Crollius H."/>
            <person name="Montfort J."/>
            <person name="Robinson-Rechavi M."/>
            <person name="Bouchez O."/>
            <person name="Lampietro C."/>
            <person name="Lopez Roques C."/>
            <person name="Donnadieu C."/>
            <person name="Postlethwait J."/>
            <person name="Bobe J."/>
            <person name="Verreycken H."/>
            <person name="Guiguen Y."/>
        </authorList>
    </citation>
    <scope>NUCLEOTIDE SEQUENCE [LARGE SCALE GENOMIC DNA]</scope>
    <source>
        <strain evidence="2">Up_M1</strain>
        <tissue evidence="2">Testis</tissue>
    </source>
</reference>
<keyword evidence="1" id="KW-0812">Transmembrane</keyword>
<dbReference type="EMBL" id="JAGEUA010000001">
    <property type="protein sequence ID" value="KAL1024025.1"/>
    <property type="molecule type" value="Genomic_DNA"/>
</dbReference>
<proteinExistence type="predicted"/>
<dbReference type="AlphaFoldDB" id="A0ABD0XRU7"/>
<protein>
    <submittedName>
        <fullName evidence="2">Uncharacterized protein</fullName>
    </submittedName>
</protein>
<evidence type="ECO:0000313" key="3">
    <source>
        <dbReference type="Proteomes" id="UP001557470"/>
    </source>
</evidence>
<accession>A0ABD0XRU7</accession>
<name>A0ABD0XRU7_UMBPY</name>
<comment type="caution">
    <text evidence="2">The sequence shown here is derived from an EMBL/GenBank/DDBJ whole genome shotgun (WGS) entry which is preliminary data.</text>
</comment>
<evidence type="ECO:0000256" key="1">
    <source>
        <dbReference type="SAM" id="Phobius"/>
    </source>
</evidence>
<organism evidence="2 3">
    <name type="scientific">Umbra pygmaea</name>
    <name type="common">Eastern mudminnow</name>
    <dbReference type="NCBI Taxonomy" id="75934"/>
    <lineage>
        <taxon>Eukaryota</taxon>
        <taxon>Metazoa</taxon>
        <taxon>Chordata</taxon>
        <taxon>Craniata</taxon>
        <taxon>Vertebrata</taxon>
        <taxon>Euteleostomi</taxon>
        <taxon>Actinopterygii</taxon>
        <taxon>Neopterygii</taxon>
        <taxon>Teleostei</taxon>
        <taxon>Protacanthopterygii</taxon>
        <taxon>Esociformes</taxon>
        <taxon>Umbridae</taxon>
        <taxon>Umbra</taxon>
    </lineage>
</organism>
<sequence>MEPFSGLELTFVIIAFIIFSLFGFALVFGQPNTAEDAGCEEKRFGNQTICIESLAA</sequence>
<keyword evidence="1" id="KW-0472">Membrane</keyword>